<evidence type="ECO:0000313" key="2">
    <source>
        <dbReference type="EMBL" id="QDT14357.1"/>
    </source>
</evidence>
<proteinExistence type="predicted"/>
<organism evidence="2 3">
    <name type="scientific">Alienimonas californiensis</name>
    <dbReference type="NCBI Taxonomy" id="2527989"/>
    <lineage>
        <taxon>Bacteria</taxon>
        <taxon>Pseudomonadati</taxon>
        <taxon>Planctomycetota</taxon>
        <taxon>Planctomycetia</taxon>
        <taxon>Planctomycetales</taxon>
        <taxon>Planctomycetaceae</taxon>
        <taxon>Alienimonas</taxon>
    </lineage>
</organism>
<keyword evidence="3" id="KW-1185">Reference proteome</keyword>
<keyword evidence="1" id="KW-0732">Signal</keyword>
<dbReference type="Proteomes" id="UP000318741">
    <property type="component" value="Chromosome"/>
</dbReference>
<dbReference type="OrthoDB" id="212019at2"/>
<protein>
    <recommendedName>
        <fullName evidence="4">Preprotein translocase subunit SecD</fullName>
    </recommendedName>
</protein>
<dbReference type="KEGG" id="acaf:CA12_04300"/>
<name>A0A517P4P2_9PLAN</name>
<feature type="signal peptide" evidence="1">
    <location>
        <begin position="1"/>
        <end position="18"/>
    </location>
</feature>
<evidence type="ECO:0008006" key="4">
    <source>
        <dbReference type="Google" id="ProtNLM"/>
    </source>
</evidence>
<dbReference type="EMBL" id="CP036265">
    <property type="protein sequence ID" value="QDT14357.1"/>
    <property type="molecule type" value="Genomic_DNA"/>
</dbReference>
<reference evidence="2 3" key="1">
    <citation type="submission" date="2019-02" db="EMBL/GenBank/DDBJ databases">
        <title>Deep-cultivation of Planctomycetes and their phenomic and genomic characterization uncovers novel biology.</title>
        <authorList>
            <person name="Wiegand S."/>
            <person name="Jogler M."/>
            <person name="Boedeker C."/>
            <person name="Pinto D."/>
            <person name="Vollmers J."/>
            <person name="Rivas-Marin E."/>
            <person name="Kohn T."/>
            <person name="Peeters S.H."/>
            <person name="Heuer A."/>
            <person name="Rast P."/>
            <person name="Oberbeckmann S."/>
            <person name="Bunk B."/>
            <person name="Jeske O."/>
            <person name="Meyerdierks A."/>
            <person name="Storesund J.E."/>
            <person name="Kallscheuer N."/>
            <person name="Luecker S."/>
            <person name="Lage O.M."/>
            <person name="Pohl T."/>
            <person name="Merkel B.J."/>
            <person name="Hornburger P."/>
            <person name="Mueller R.-W."/>
            <person name="Bruemmer F."/>
            <person name="Labrenz M."/>
            <person name="Spormann A.M."/>
            <person name="Op den Camp H."/>
            <person name="Overmann J."/>
            <person name="Amann R."/>
            <person name="Jetten M.S.M."/>
            <person name="Mascher T."/>
            <person name="Medema M.H."/>
            <person name="Devos D.P."/>
            <person name="Kaster A.-K."/>
            <person name="Ovreas L."/>
            <person name="Rohde M."/>
            <person name="Galperin M.Y."/>
            <person name="Jogler C."/>
        </authorList>
    </citation>
    <scope>NUCLEOTIDE SEQUENCE [LARGE SCALE GENOMIC DNA]</scope>
    <source>
        <strain evidence="2 3">CA12</strain>
    </source>
</reference>
<evidence type="ECO:0000256" key="1">
    <source>
        <dbReference type="SAM" id="SignalP"/>
    </source>
</evidence>
<dbReference type="AlphaFoldDB" id="A0A517P4P2"/>
<sequence precursor="true">MPFAAPLLLVAALAPADAQTVTADAVAPVSFAAFAMPDQFGTAHAVGGTGPGVTVLLYGDREAAEASRDLGAALHVLFHPTAKDQSAKAAAKAPVRPVPGAAAGAVIPPVHVVAAASAPGVPGPVRSVIAFQLRRAAPHTPVLLDWNADLARQFGLTSGAPNAVVISATGVGYPVDVSDEKAADRIEAAVETLRRRMTTTR</sequence>
<accession>A0A517P4P2</accession>
<gene>
    <name evidence="2" type="ORF">CA12_04300</name>
</gene>
<feature type="chain" id="PRO_5022071999" description="Preprotein translocase subunit SecD" evidence="1">
    <location>
        <begin position="19"/>
        <end position="201"/>
    </location>
</feature>
<evidence type="ECO:0000313" key="3">
    <source>
        <dbReference type="Proteomes" id="UP000318741"/>
    </source>
</evidence>
<dbReference type="RefSeq" id="WP_145357119.1">
    <property type="nucleotide sequence ID" value="NZ_CP036265.1"/>
</dbReference>